<dbReference type="CDD" id="cd00075">
    <property type="entry name" value="HATPase"/>
    <property type="match status" value="1"/>
</dbReference>
<reference evidence="11 12" key="1">
    <citation type="submission" date="2020-07" db="EMBL/GenBank/DDBJ databases">
        <authorList>
            <person name="Feng X."/>
        </authorList>
    </citation>
    <scope>NUCLEOTIDE SEQUENCE [LARGE SCALE GENOMIC DNA]</scope>
    <source>
        <strain evidence="11 12">JCM31066</strain>
    </source>
</reference>
<evidence type="ECO:0000256" key="3">
    <source>
        <dbReference type="ARBA" id="ARBA00022553"/>
    </source>
</evidence>
<dbReference type="AlphaFoldDB" id="A0A842HK82"/>
<dbReference type="InterPro" id="IPR004358">
    <property type="entry name" value="Sig_transdc_His_kin-like_C"/>
</dbReference>
<dbReference type="SMART" id="SM00388">
    <property type="entry name" value="HisKA"/>
    <property type="match status" value="1"/>
</dbReference>
<keyword evidence="7" id="KW-0804">Transcription</keyword>
<protein>
    <recommendedName>
        <fullName evidence="2">histidine kinase</fullName>
        <ecNumber evidence="2">2.7.13.3</ecNumber>
    </recommendedName>
</protein>
<dbReference type="CDD" id="cd17538">
    <property type="entry name" value="REC_D1_PleD-like"/>
    <property type="match status" value="1"/>
</dbReference>
<dbReference type="GO" id="GO:0000155">
    <property type="term" value="F:phosphorelay sensor kinase activity"/>
    <property type="evidence" value="ECO:0007669"/>
    <property type="project" value="InterPro"/>
</dbReference>
<dbReference type="EMBL" id="JACHVB010000064">
    <property type="protein sequence ID" value="MBC2596358.1"/>
    <property type="molecule type" value="Genomic_DNA"/>
</dbReference>
<dbReference type="Pfam" id="PF00512">
    <property type="entry name" value="HisKA"/>
    <property type="match status" value="1"/>
</dbReference>
<proteinExistence type="predicted"/>
<comment type="catalytic activity">
    <reaction evidence="1">
        <text>ATP + protein L-histidine = ADP + protein N-phospho-L-histidine.</text>
        <dbReference type="EC" id="2.7.13.3"/>
    </reaction>
</comment>
<dbReference type="SMART" id="SM00448">
    <property type="entry name" value="REC"/>
    <property type="match status" value="1"/>
</dbReference>
<feature type="modified residue" description="4-aspartylphosphate" evidence="8">
    <location>
        <position position="54"/>
    </location>
</feature>
<keyword evidence="12" id="KW-1185">Reference proteome</keyword>
<dbReference type="Pfam" id="PF00072">
    <property type="entry name" value="Response_reg"/>
    <property type="match status" value="1"/>
</dbReference>
<dbReference type="InterPro" id="IPR003661">
    <property type="entry name" value="HisK_dim/P_dom"/>
</dbReference>
<dbReference type="EC" id="2.7.13.3" evidence="2"/>
<evidence type="ECO:0000259" key="10">
    <source>
        <dbReference type="PROSITE" id="PS50110"/>
    </source>
</evidence>
<dbReference type="RefSeq" id="WP_185677267.1">
    <property type="nucleotide sequence ID" value="NZ_JACHVB010000064.1"/>
</dbReference>
<evidence type="ECO:0000313" key="11">
    <source>
        <dbReference type="EMBL" id="MBC2596358.1"/>
    </source>
</evidence>
<evidence type="ECO:0000256" key="5">
    <source>
        <dbReference type="ARBA" id="ARBA00023015"/>
    </source>
</evidence>
<dbReference type="SMART" id="SM00387">
    <property type="entry name" value="HATPase_c"/>
    <property type="match status" value="1"/>
</dbReference>
<dbReference type="PANTHER" id="PTHR43547">
    <property type="entry name" value="TWO-COMPONENT HISTIDINE KINASE"/>
    <property type="match status" value="1"/>
</dbReference>
<evidence type="ECO:0000313" key="12">
    <source>
        <dbReference type="Proteomes" id="UP000546464"/>
    </source>
</evidence>
<dbReference type="InterPro" id="IPR005467">
    <property type="entry name" value="His_kinase_dom"/>
</dbReference>
<dbReference type="InterPro" id="IPR001789">
    <property type="entry name" value="Sig_transdc_resp-reg_receiver"/>
</dbReference>
<dbReference type="Pfam" id="PF02518">
    <property type="entry name" value="HATPase_c"/>
    <property type="match status" value="1"/>
</dbReference>
<evidence type="ECO:0000259" key="9">
    <source>
        <dbReference type="PROSITE" id="PS50109"/>
    </source>
</evidence>
<evidence type="ECO:0000256" key="6">
    <source>
        <dbReference type="ARBA" id="ARBA00023125"/>
    </source>
</evidence>
<dbReference type="Proteomes" id="UP000546464">
    <property type="component" value="Unassembled WGS sequence"/>
</dbReference>
<dbReference type="PRINTS" id="PR00344">
    <property type="entry name" value="BCTRLSENSOR"/>
</dbReference>
<dbReference type="InterPro" id="IPR011006">
    <property type="entry name" value="CheY-like_superfamily"/>
</dbReference>
<keyword evidence="3 8" id="KW-0597">Phosphoprotein</keyword>
<feature type="domain" description="Response regulatory" evidence="10">
    <location>
        <begin position="5"/>
        <end position="121"/>
    </location>
</feature>
<dbReference type="PANTHER" id="PTHR43547:SF2">
    <property type="entry name" value="HYBRID SIGNAL TRANSDUCTION HISTIDINE KINASE C"/>
    <property type="match status" value="1"/>
</dbReference>
<dbReference type="CDD" id="cd00082">
    <property type="entry name" value="HisKA"/>
    <property type="match status" value="1"/>
</dbReference>
<evidence type="ECO:0000256" key="2">
    <source>
        <dbReference type="ARBA" id="ARBA00012438"/>
    </source>
</evidence>
<evidence type="ECO:0000256" key="4">
    <source>
        <dbReference type="ARBA" id="ARBA00023012"/>
    </source>
</evidence>
<dbReference type="InterPro" id="IPR036890">
    <property type="entry name" value="HATPase_C_sf"/>
</dbReference>
<dbReference type="InterPro" id="IPR036097">
    <property type="entry name" value="HisK_dim/P_sf"/>
</dbReference>
<dbReference type="SUPFAM" id="SSF47384">
    <property type="entry name" value="Homodimeric domain of signal transducing histidine kinase"/>
    <property type="match status" value="1"/>
</dbReference>
<dbReference type="PROSITE" id="PS50110">
    <property type="entry name" value="RESPONSE_REGULATORY"/>
    <property type="match status" value="1"/>
</dbReference>
<comment type="caution">
    <text evidence="11">The sequence shown here is derived from an EMBL/GenBank/DDBJ whole genome shotgun (WGS) entry which is preliminary data.</text>
</comment>
<sequence length="381" mass="41969">MKPAKILVVDDQPINIKLLQRKLEREGYAVQTAYNGLECLEAVKTGAPDLILLDVMMPEMDGIEACQRLKENEDTKAIPIIFITAKSSKEGKLEGLSAGGVDYITKPIDLDETLARVKTQLRLQEIFRANMDLQMRLADSRKTAAIGAITQGIAHNLNNLLGVVVGYLDLLKNGFDSPDMVQRSVTLMDQAISRMVNIIRQLSTIATNERVALVPLNLQDLLEASITRFKEEYGVDTVVTISNDLPEDFCVDTNAEVIESIIGKLLINAWEAYPKNEPNENREVWLETELLDVNDSQRLLIKVNDDGTGIPANIRDTVFEPFITSKTSVGRGLGLTMARHAIRNLRGDLDLQERPGGGTCAVLSYPIIQTISGQLAGQSIG</sequence>
<dbReference type="InterPro" id="IPR003594">
    <property type="entry name" value="HATPase_dom"/>
</dbReference>
<dbReference type="FunFam" id="3.40.50.2300:FF:000001">
    <property type="entry name" value="DNA-binding response regulator PhoB"/>
    <property type="match status" value="1"/>
</dbReference>
<dbReference type="Gene3D" id="3.40.50.2300">
    <property type="match status" value="1"/>
</dbReference>
<evidence type="ECO:0000256" key="8">
    <source>
        <dbReference type="PROSITE-ProRule" id="PRU00169"/>
    </source>
</evidence>
<dbReference type="Gene3D" id="3.30.565.10">
    <property type="entry name" value="Histidine kinase-like ATPase, C-terminal domain"/>
    <property type="match status" value="1"/>
</dbReference>
<keyword evidence="4" id="KW-0902">Two-component regulatory system</keyword>
<evidence type="ECO:0000256" key="1">
    <source>
        <dbReference type="ARBA" id="ARBA00000085"/>
    </source>
</evidence>
<dbReference type="Gene3D" id="1.10.287.130">
    <property type="match status" value="1"/>
</dbReference>
<accession>A0A842HK82</accession>
<name>A0A842HK82_9BACT</name>
<dbReference type="GO" id="GO:0003677">
    <property type="term" value="F:DNA binding"/>
    <property type="evidence" value="ECO:0007669"/>
    <property type="project" value="UniProtKB-KW"/>
</dbReference>
<dbReference type="SUPFAM" id="SSF52172">
    <property type="entry name" value="CheY-like"/>
    <property type="match status" value="1"/>
</dbReference>
<evidence type="ECO:0000256" key="7">
    <source>
        <dbReference type="ARBA" id="ARBA00023163"/>
    </source>
</evidence>
<keyword evidence="6" id="KW-0238">DNA-binding</keyword>
<dbReference type="PROSITE" id="PS50109">
    <property type="entry name" value="HIS_KIN"/>
    <property type="match status" value="1"/>
</dbReference>
<keyword evidence="5" id="KW-0805">Transcription regulation</keyword>
<dbReference type="SUPFAM" id="SSF55874">
    <property type="entry name" value="ATPase domain of HSP90 chaperone/DNA topoisomerase II/histidine kinase"/>
    <property type="match status" value="1"/>
</dbReference>
<feature type="domain" description="Histidine kinase" evidence="9">
    <location>
        <begin position="152"/>
        <end position="369"/>
    </location>
</feature>
<organism evidence="11 12">
    <name type="scientific">Ruficoccus amylovorans</name>
    <dbReference type="NCBI Taxonomy" id="1804625"/>
    <lineage>
        <taxon>Bacteria</taxon>
        <taxon>Pseudomonadati</taxon>
        <taxon>Verrucomicrobiota</taxon>
        <taxon>Opitutia</taxon>
        <taxon>Puniceicoccales</taxon>
        <taxon>Cerasicoccaceae</taxon>
        <taxon>Ruficoccus</taxon>
    </lineage>
</organism>
<gene>
    <name evidence="11" type="ORF">H5P28_18985</name>
</gene>